<evidence type="ECO:0000256" key="2">
    <source>
        <dbReference type="SAM" id="MobiDB-lite"/>
    </source>
</evidence>
<dbReference type="PROSITE" id="PS50222">
    <property type="entry name" value="EF_HAND_2"/>
    <property type="match status" value="1"/>
</dbReference>
<dbReference type="InterPro" id="IPR002048">
    <property type="entry name" value="EF_hand_dom"/>
</dbReference>
<evidence type="ECO:0000259" key="3">
    <source>
        <dbReference type="PROSITE" id="PS50222"/>
    </source>
</evidence>
<dbReference type="VEuPathDB" id="FungiDB:A1O7_06611"/>
<dbReference type="AlphaFoldDB" id="W9WL31"/>
<protein>
    <recommendedName>
        <fullName evidence="3">EF-hand domain-containing protein</fullName>
    </recommendedName>
</protein>
<dbReference type="EMBL" id="AMGW01000004">
    <property type="protein sequence ID" value="EXJ59179.1"/>
    <property type="molecule type" value="Genomic_DNA"/>
</dbReference>
<dbReference type="HOGENOM" id="CLU_144276_0_0_1"/>
<dbReference type="InterPro" id="IPR011992">
    <property type="entry name" value="EF-hand-dom_pair"/>
</dbReference>
<organism evidence="4 5">
    <name type="scientific">Cladophialophora yegresii CBS 114405</name>
    <dbReference type="NCBI Taxonomy" id="1182544"/>
    <lineage>
        <taxon>Eukaryota</taxon>
        <taxon>Fungi</taxon>
        <taxon>Dikarya</taxon>
        <taxon>Ascomycota</taxon>
        <taxon>Pezizomycotina</taxon>
        <taxon>Eurotiomycetes</taxon>
        <taxon>Chaetothyriomycetidae</taxon>
        <taxon>Chaetothyriales</taxon>
        <taxon>Herpotrichiellaceae</taxon>
        <taxon>Cladophialophora</taxon>
    </lineage>
</organism>
<sequence length="111" mass="12316">MVDSHDRQPFATITHMPRPTSPASLAHPGYSPDDFAQLEHTFDRVCAGRIHKGRRAFDLDQYFGFFNVTDAQKGGDYANSVEAKFRAHDIDGDGLLTLDEIQLVCDADGCD</sequence>
<keyword evidence="5" id="KW-1185">Reference proteome</keyword>
<keyword evidence="1" id="KW-0106">Calcium</keyword>
<proteinExistence type="predicted"/>
<dbReference type="GeneID" id="19181187"/>
<evidence type="ECO:0000313" key="4">
    <source>
        <dbReference type="EMBL" id="EXJ59179.1"/>
    </source>
</evidence>
<gene>
    <name evidence="4" type="ORF">A1O7_06611</name>
</gene>
<name>W9WL31_9EURO</name>
<feature type="domain" description="EF-hand" evidence="3">
    <location>
        <begin position="76"/>
        <end position="111"/>
    </location>
</feature>
<dbReference type="GO" id="GO:0005509">
    <property type="term" value="F:calcium ion binding"/>
    <property type="evidence" value="ECO:0007669"/>
    <property type="project" value="InterPro"/>
</dbReference>
<comment type="caution">
    <text evidence="4">The sequence shown here is derived from an EMBL/GenBank/DDBJ whole genome shotgun (WGS) entry which is preliminary data.</text>
</comment>
<feature type="region of interest" description="Disordered" evidence="2">
    <location>
        <begin position="1"/>
        <end position="30"/>
    </location>
</feature>
<evidence type="ECO:0000256" key="1">
    <source>
        <dbReference type="ARBA" id="ARBA00022837"/>
    </source>
</evidence>
<reference evidence="4 5" key="1">
    <citation type="submission" date="2013-03" db="EMBL/GenBank/DDBJ databases">
        <title>The Genome Sequence of Cladophialophora yegresii CBS 114405.</title>
        <authorList>
            <consortium name="The Broad Institute Genomics Platform"/>
            <person name="Cuomo C."/>
            <person name="de Hoog S."/>
            <person name="Gorbushina A."/>
            <person name="Walker B."/>
            <person name="Young S.K."/>
            <person name="Zeng Q."/>
            <person name="Gargeya S."/>
            <person name="Fitzgerald M."/>
            <person name="Haas B."/>
            <person name="Abouelleil A."/>
            <person name="Allen A.W."/>
            <person name="Alvarado L."/>
            <person name="Arachchi H.M."/>
            <person name="Berlin A.M."/>
            <person name="Chapman S.B."/>
            <person name="Gainer-Dewar J."/>
            <person name="Goldberg J."/>
            <person name="Griggs A."/>
            <person name="Gujja S."/>
            <person name="Hansen M."/>
            <person name="Howarth C."/>
            <person name="Imamovic A."/>
            <person name="Ireland A."/>
            <person name="Larimer J."/>
            <person name="McCowan C."/>
            <person name="Murphy C."/>
            <person name="Pearson M."/>
            <person name="Poon T.W."/>
            <person name="Priest M."/>
            <person name="Roberts A."/>
            <person name="Saif S."/>
            <person name="Shea T."/>
            <person name="Sisk P."/>
            <person name="Sykes S."/>
            <person name="Wortman J."/>
            <person name="Nusbaum C."/>
            <person name="Birren B."/>
        </authorList>
    </citation>
    <scope>NUCLEOTIDE SEQUENCE [LARGE SCALE GENOMIC DNA]</scope>
    <source>
        <strain evidence="4 5">CBS 114405</strain>
    </source>
</reference>
<dbReference type="PROSITE" id="PS00018">
    <property type="entry name" value="EF_HAND_1"/>
    <property type="match status" value="1"/>
</dbReference>
<dbReference type="SUPFAM" id="SSF47473">
    <property type="entry name" value="EF-hand"/>
    <property type="match status" value="1"/>
</dbReference>
<dbReference type="Proteomes" id="UP000019473">
    <property type="component" value="Unassembled WGS sequence"/>
</dbReference>
<dbReference type="RefSeq" id="XP_007758802.1">
    <property type="nucleotide sequence ID" value="XM_007760612.1"/>
</dbReference>
<accession>W9WL31</accession>
<dbReference type="OrthoDB" id="4130448at2759"/>
<evidence type="ECO:0000313" key="5">
    <source>
        <dbReference type="Proteomes" id="UP000019473"/>
    </source>
</evidence>
<dbReference type="InterPro" id="IPR018247">
    <property type="entry name" value="EF_Hand_1_Ca_BS"/>
</dbReference>